<feature type="region of interest" description="Disordered" evidence="1">
    <location>
        <begin position="1"/>
        <end position="21"/>
    </location>
</feature>
<keyword evidence="3" id="KW-1185">Reference proteome</keyword>
<dbReference type="Proteomes" id="UP000309215">
    <property type="component" value="Unassembled WGS sequence"/>
</dbReference>
<dbReference type="EMBL" id="SSMQ01000078">
    <property type="protein sequence ID" value="TKC97960.1"/>
    <property type="molecule type" value="Genomic_DNA"/>
</dbReference>
<accession>A0A4U1IU81</accession>
<evidence type="ECO:0000256" key="1">
    <source>
        <dbReference type="SAM" id="MobiDB-lite"/>
    </source>
</evidence>
<gene>
    <name evidence="2" type="ORF">E8A74_43505</name>
</gene>
<evidence type="ECO:0000313" key="2">
    <source>
        <dbReference type="EMBL" id="TKC97960.1"/>
    </source>
</evidence>
<protein>
    <submittedName>
        <fullName evidence="2">DUF1588 domain-containing protein</fullName>
    </submittedName>
</protein>
<evidence type="ECO:0000313" key="3">
    <source>
        <dbReference type="Proteomes" id="UP000309215"/>
    </source>
</evidence>
<proteinExistence type="predicted"/>
<comment type="caution">
    <text evidence="2">The sequence shown here is derived from an EMBL/GenBank/DDBJ whole genome shotgun (WGS) entry which is preliminary data.</text>
</comment>
<dbReference type="AlphaFoldDB" id="A0A4U1IU81"/>
<organism evidence="2 3">
    <name type="scientific">Polyangium fumosum</name>
    <dbReference type="NCBI Taxonomy" id="889272"/>
    <lineage>
        <taxon>Bacteria</taxon>
        <taxon>Pseudomonadati</taxon>
        <taxon>Myxococcota</taxon>
        <taxon>Polyangia</taxon>
        <taxon>Polyangiales</taxon>
        <taxon>Polyangiaceae</taxon>
        <taxon>Polyangium</taxon>
    </lineage>
</organism>
<reference evidence="2 3" key="1">
    <citation type="submission" date="2019-04" db="EMBL/GenBank/DDBJ databases">
        <authorList>
            <person name="Li Y."/>
            <person name="Wang J."/>
        </authorList>
    </citation>
    <scope>NUCLEOTIDE SEQUENCE [LARGE SCALE GENOMIC DNA]</scope>
    <source>
        <strain evidence="2 3">DSM 14668</strain>
    </source>
</reference>
<sequence length="811" mass="90916">MTFQARPSARLEPPTRPLMPRTRRRLGKHLGSIGLVSLAALGAVGFTGCIAGEDDGPCVSDQMFFAEQVWAPILSNNCIACHTSNGAAKDSSLVLRGSSEAGFLDTNYDIMKNAAALQQDGMSQLLAMPTGGTASRKHPGGVVIQPGSEEFKALEELVNRFNEPSSCETNLSATFTGVQLATPAETLRKAALSLVGRLPTVEEEDAIEAGGIRALDPILDQMMTEEAFYTRLKEVYNDQFLTDRYLGNEDAVQLLNDIDYYNPYWYDQFFDAANADPKSMEDGIDKYGAWNADDLYNKLRSWTNRGVAREPLELVAHVVRENRPFSEILTANYIMVNPFSAKAFMLGDLAFKNDADPNEFIEAQIPTLPHAGVLTSPMFLNRFPTTETNRNRARARMVYQFFLGTDILKTGQQPLDQTLITEVNPTLNAAACQQCHVEIDPVAGAFRHWNGRAAYDPMTPPLDDMRPPGFKGEKTPYETLPQGLQWLAPRVAADPRFALSAVYIIFEGLTGQKPLVAPQDRKATDFSTEFQAYLAEYTEFSKIAREFEASNYDLKVVVKQIVHSPYFRAKNSGSLDPAGKARLGEVGMGRLITPEQLHRKIQAVLGYPWRPRAYEDGGGTYDYLLRGDAYRMLYGGIDSADVIKRVISPNGIMANIGERMANEMSCIAVPRDMWKPTEERTLFPYVETSFEPEDKNGFPVEPAVVAIKKNIQFLHKHILGETLPDGHPEIERTYKLFLETYREGVKGMSDMSQPEGKYSTWLPGPCRVENDYWTRTPLPEEDRLREDPTYVIRSWMTVVTYMLSDYHFLYE</sequence>
<name>A0A4U1IU81_9BACT</name>
<dbReference type="OrthoDB" id="9785394at2"/>